<evidence type="ECO:0000313" key="2">
    <source>
        <dbReference type="EMBL" id="EER18472.1"/>
    </source>
</evidence>
<name>C5KBE6_PERM5</name>
<protein>
    <submittedName>
        <fullName evidence="2">Uncharacterized protein</fullName>
    </submittedName>
</protein>
<dbReference type="OrthoDB" id="448713at2759"/>
<reference evidence="2 3" key="1">
    <citation type="submission" date="2008-07" db="EMBL/GenBank/DDBJ databases">
        <authorList>
            <person name="El-Sayed N."/>
            <person name="Caler E."/>
            <person name="Inman J."/>
            <person name="Amedeo P."/>
            <person name="Hass B."/>
            <person name="Wortman J."/>
        </authorList>
    </citation>
    <scope>NUCLEOTIDE SEQUENCE [LARGE SCALE GENOMIC DNA]</scope>
    <source>
        <strain evidence="3">ATCC 50983 / TXsc</strain>
    </source>
</reference>
<evidence type="ECO:0000256" key="1">
    <source>
        <dbReference type="SAM" id="MobiDB-lite"/>
    </source>
</evidence>
<proteinExistence type="predicted"/>
<dbReference type="GeneID" id="9049354"/>
<feature type="compositionally biased region" description="Low complexity" evidence="1">
    <location>
        <begin position="86"/>
        <end position="100"/>
    </location>
</feature>
<evidence type="ECO:0000313" key="3">
    <source>
        <dbReference type="Proteomes" id="UP000007800"/>
    </source>
</evidence>
<feature type="compositionally biased region" description="Low complexity" evidence="1">
    <location>
        <begin position="458"/>
        <end position="468"/>
    </location>
</feature>
<feature type="region of interest" description="Disordered" evidence="1">
    <location>
        <begin position="441"/>
        <end position="469"/>
    </location>
</feature>
<dbReference type="InParanoid" id="C5KBE6"/>
<feature type="compositionally biased region" description="Polar residues" evidence="1">
    <location>
        <begin position="115"/>
        <end position="129"/>
    </location>
</feature>
<gene>
    <name evidence="2" type="ORF">Pmar_PMAR005416</name>
</gene>
<dbReference type="AlphaFoldDB" id="C5KBE6"/>
<dbReference type="RefSeq" id="XP_002786676.1">
    <property type="nucleotide sequence ID" value="XM_002786630.1"/>
</dbReference>
<keyword evidence="3" id="KW-1185">Reference proteome</keyword>
<dbReference type="Proteomes" id="UP000007800">
    <property type="component" value="Unassembled WGS sequence"/>
</dbReference>
<feature type="region of interest" description="Disordered" evidence="1">
    <location>
        <begin position="66"/>
        <end position="129"/>
    </location>
</feature>
<organism evidence="3">
    <name type="scientific">Perkinsus marinus (strain ATCC 50983 / TXsc)</name>
    <dbReference type="NCBI Taxonomy" id="423536"/>
    <lineage>
        <taxon>Eukaryota</taxon>
        <taxon>Sar</taxon>
        <taxon>Alveolata</taxon>
        <taxon>Perkinsozoa</taxon>
        <taxon>Perkinsea</taxon>
        <taxon>Perkinsida</taxon>
        <taxon>Perkinsidae</taxon>
        <taxon>Perkinsus</taxon>
    </lineage>
</organism>
<accession>C5KBE6</accession>
<dbReference type="EMBL" id="GG671811">
    <property type="protein sequence ID" value="EER18472.1"/>
    <property type="molecule type" value="Genomic_DNA"/>
</dbReference>
<sequence>MTMSEQPSLTPKQRALLSALSAKLLEQYKGRIEAEEKEDGERTCMDPISRWIGSTPGAMDLLVQLSEPSSDEEALGESSSDSPHTSAIGRSAAAAGPADEGPSKSVGGLSLPVTKHSSGRMTRSSLTTVPEQATMPVQAGFDISGEASRSTLLDDLVNELVLLLANTPWMCASLAQLLPLLSPTSKDLVRQQQVTQSDLISASEGDLTLVTGTDILVYTGSVEKMAALLQSQGTLTGQQVQSPLAFQQQQQQAAIRLQAAHAAAAGGGGGISPGMSQGGLARPIVGPGQTQPKRGVLNMETLSASPQLAALIKEVSFLLLTAGGSARQLLLSELGTRISAQSRMFLKLNRTRLGQLLLRFPKDFLIEGQRASGKVTLIRPEIIQCPSTPVPLEKDIVGDSNAADDTGILAGPPPGMSENDTQSNIFSQAAGNYYAESREGASLGMPSSAKDNSVPTLSSRSVGNSKSSRLADLGMGLSVDVAGSSQGAMMQQGQRGAGDNYLYMAPQQLVLSPLPLVSPGTALGLTPFSAALPRSMAEGVLQTPVPKRE</sequence>